<reference evidence="1" key="1">
    <citation type="submission" date="2022-01" db="EMBL/GenBank/DDBJ databases">
        <authorList>
            <person name="Criscuolo A."/>
        </authorList>
    </citation>
    <scope>NUCLEOTIDE SEQUENCE</scope>
    <source>
        <strain evidence="1">CIP111893</strain>
    </source>
</reference>
<keyword evidence="2" id="KW-1185">Reference proteome</keyword>
<dbReference type="RefSeq" id="WP_236344025.1">
    <property type="nucleotide sequence ID" value="NZ_CAKMMF010000021.1"/>
</dbReference>
<sequence>MSKQEQRRQEWPINNVKGVGQTELDTDAACLASTCHVSEYMFAPP</sequence>
<dbReference type="Proteomes" id="UP000838686">
    <property type="component" value="Unassembled WGS sequence"/>
</dbReference>
<gene>
    <name evidence="1" type="ORF">PAECIP111893_03656</name>
</gene>
<accession>A0ABM9CI49</accession>
<dbReference type="EMBL" id="CAKMMF010000021">
    <property type="protein sequence ID" value="CAH1213257.1"/>
    <property type="molecule type" value="Genomic_DNA"/>
</dbReference>
<evidence type="ECO:0000313" key="1">
    <source>
        <dbReference type="EMBL" id="CAH1213257.1"/>
    </source>
</evidence>
<comment type="caution">
    <text evidence="1">The sequence shown here is derived from an EMBL/GenBank/DDBJ whole genome shotgun (WGS) entry which is preliminary data.</text>
</comment>
<proteinExistence type="predicted"/>
<evidence type="ECO:0000313" key="2">
    <source>
        <dbReference type="Proteomes" id="UP000838686"/>
    </source>
</evidence>
<organism evidence="1 2">
    <name type="scientific">Paenibacillus plantiphilus</name>
    <dbReference type="NCBI Taxonomy" id="2905650"/>
    <lineage>
        <taxon>Bacteria</taxon>
        <taxon>Bacillati</taxon>
        <taxon>Bacillota</taxon>
        <taxon>Bacilli</taxon>
        <taxon>Bacillales</taxon>
        <taxon>Paenibacillaceae</taxon>
        <taxon>Paenibacillus</taxon>
    </lineage>
</organism>
<name>A0ABM9CI49_9BACL</name>
<protein>
    <recommendedName>
        <fullName evidence="3">Lantibiotic</fullName>
    </recommendedName>
</protein>
<evidence type="ECO:0008006" key="3">
    <source>
        <dbReference type="Google" id="ProtNLM"/>
    </source>
</evidence>